<feature type="transmembrane region" description="Helical" evidence="2">
    <location>
        <begin position="155"/>
        <end position="180"/>
    </location>
</feature>
<proteinExistence type="predicted"/>
<feature type="transmembrane region" description="Helical" evidence="2">
    <location>
        <begin position="79"/>
        <end position="100"/>
    </location>
</feature>
<accession>A0A8J3NEW6</accession>
<name>A0A8J3NEW6_9ACTN</name>
<sequence>MTRNPYAAPTPPPRDTPAAVTTAPAEPAATGVVGHGSGAAAPLTGEPSATVGTEPTATATAGAAGVAAPSPGRIVAARLVWRGVGIALAGHALTMLLPLLATLAFGMRSGSGPSVNSDSISFFVLGGVAAQFVLLVAVLVTGIRRIVRRDGGVGAGIMIGWALGVPASLVAGIVICVMLAEAGNSY</sequence>
<dbReference type="RefSeq" id="WP_203740632.1">
    <property type="nucleotide sequence ID" value="NZ_BONF01000002.1"/>
</dbReference>
<feature type="transmembrane region" description="Helical" evidence="2">
    <location>
        <begin position="120"/>
        <end position="143"/>
    </location>
</feature>
<dbReference type="AlphaFoldDB" id="A0A8J3NEW6"/>
<comment type="caution">
    <text evidence="3">The sequence shown here is derived from an EMBL/GenBank/DDBJ whole genome shotgun (WGS) entry which is preliminary data.</text>
</comment>
<dbReference type="Proteomes" id="UP000601223">
    <property type="component" value="Unassembled WGS sequence"/>
</dbReference>
<dbReference type="EMBL" id="BONF01000002">
    <property type="protein sequence ID" value="GIF78880.1"/>
    <property type="molecule type" value="Genomic_DNA"/>
</dbReference>
<gene>
    <name evidence="3" type="ORF">Cba03nite_02290</name>
</gene>
<protein>
    <submittedName>
        <fullName evidence="3">Uncharacterized protein</fullName>
    </submittedName>
</protein>
<keyword evidence="2" id="KW-0812">Transmembrane</keyword>
<evidence type="ECO:0000313" key="3">
    <source>
        <dbReference type="EMBL" id="GIF78880.1"/>
    </source>
</evidence>
<organism evidence="3 4">
    <name type="scientific">Catellatospora bangladeshensis</name>
    <dbReference type="NCBI Taxonomy" id="310355"/>
    <lineage>
        <taxon>Bacteria</taxon>
        <taxon>Bacillati</taxon>
        <taxon>Actinomycetota</taxon>
        <taxon>Actinomycetes</taxon>
        <taxon>Micromonosporales</taxon>
        <taxon>Micromonosporaceae</taxon>
        <taxon>Catellatospora</taxon>
    </lineage>
</organism>
<feature type="compositionally biased region" description="Low complexity" evidence="1">
    <location>
        <begin position="16"/>
        <end position="30"/>
    </location>
</feature>
<evidence type="ECO:0000313" key="4">
    <source>
        <dbReference type="Proteomes" id="UP000601223"/>
    </source>
</evidence>
<evidence type="ECO:0000256" key="1">
    <source>
        <dbReference type="SAM" id="MobiDB-lite"/>
    </source>
</evidence>
<keyword evidence="4" id="KW-1185">Reference proteome</keyword>
<keyword evidence="2" id="KW-1133">Transmembrane helix</keyword>
<reference evidence="3 4" key="1">
    <citation type="submission" date="2021-01" db="EMBL/GenBank/DDBJ databases">
        <title>Whole genome shotgun sequence of Catellatospora bangladeshensis NBRC 107357.</title>
        <authorList>
            <person name="Komaki H."/>
            <person name="Tamura T."/>
        </authorList>
    </citation>
    <scope>NUCLEOTIDE SEQUENCE [LARGE SCALE GENOMIC DNA]</scope>
    <source>
        <strain evidence="3 4">NBRC 107357</strain>
    </source>
</reference>
<evidence type="ECO:0000256" key="2">
    <source>
        <dbReference type="SAM" id="Phobius"/>
    </source>
</evidence>
<keyword evidence="2" id="KW-0472">Membrane</keyword>
<feature type="region of interest" description="Disordered" evidence="1">
    <location>
        <begin position="1"/>
        <end position="54"/>
    </location>
</feature>